<keyword evidence="2" id="KW-1185">Reference proteome</keyword>
<dbReference type="EMBL" id="JBGBZA010000002">
    <property type="protein sequence ID" value="MEY9317730.1"/>
    <property type="molecule type" value="Genomic_DNA"/>
</dbReference>
<gene>
    <name evidence="1" type="ORF">ABIF29_004529</name>
</gene>
<dbReference type="Proteomes" id="UP001565471">
    <property type="component" value="Unassembled WGS sequence"/>
</dbReference>
<evidence type="ECO:0008006" key="3">
    <source>
        <dbReference type="Google" id="ProtNLM"/>
    </source>
</evidence>
<evidence type="ECO:0000313" key="2">
    <source>
        <dbReference type="Proteomes" id="UP001565471"/>
    </source>
</evidence>
<dbReference type="RefSeq" id="WP_189397719.1">
    <property type="nucleotide sequence ID" value="NZ_CP126034.1"/>
</dbReference>
<reference evidence="1 2" key="1">
    <citation type="submission" date="2024-07" db="EMBL/GenBank/DDBJ databases">
        <title>Genomic Encyclopedia of Type Strains, Phase V (KMG-V): Genome sequencing to study the core and pangenomes of soil and plant-associated prokaryotes.</title>
        <authorList>
            <person name="Whitman W."/>
        </authorList>
    </citation>
    <scope>NUCLEOTIDE SEQUENCE [LARGE SCALE GENOMIC DNA]</scope>
    <source>
        <strain evidence="1 2">USDA 415</strain>
    </source>
</reference>
<organism evidence="1 2">
    <name type="scientific">Bradyrhizobium elkanii</name>
    <dbReference type="NCBI Taxonomy" id="29448"/>
    <lineage>
        <taxon>Bacteria</taxon>
        <taxon>Pseudomonadati</taxon>
        <taxon>Pseudomonadota</taxon>
        <taxon>Alphaproteobacteria</taxon>
        <taxon>Hyphomicrobiales</taxon>
        <taxon>Nitrobacteraceae</taxon>
        <taxon>Bradyrhizobium</taxon>
    </lineage>
</organism>
<sequence length="74" mass="8571">MGSYLIENVHKILRSLPVRLFAPAQRQNRGWKRFRAPQITVGNRYGTALSPVGQTRYELPFMAFRNNRVPVART</sequence>
<proteinExistence type="predicted"/>
<evidence type="ECO:0000313" key="1">
    <source>
        <dbReference type="EMBL" id="MEY9317730.1"/>
    </source>
</evidence>
<accession>A0ABV4F3Z1</accession>
<comment type="caution">
    <text evidence="1">The sequence shown here is derived from an EMBL/GenBank/DDBJ whole genome shotgun (WGS) entry which is preliminary data.</text>
</comment>
<protein>
    <recommendedName>
        <fullName evidence="3">Transposase</fullName>
    </recommendedName>
</protein>
<name>A0ABV4F3Z1_BRAEL</name>